<organism evidence="7 8">
    <name type="scientific">Streptantibioticus parmotrematis</name>
    <dbReference type="NCBI Taxonomy" id="2873249"/>
    <lineage>
        <taxon>Bacteria</taxon>
        <taxon>Bacillati</taxon>
        <taxon>Actinomycetota</taxon>
        <taxon>Actinomycetes</taxon>
        <taxon>Kitasatosporales</taxon>
        <taxon>Streptomycetaceae</taxon>
        <taxon>Streptantibioticus</taxon>
    </lineage>
</organism>
<evidence type="ECO:0000256" key="5">
    <source>
        <dbReference type="SAM" id="MobiDB-lite"/>
    </source>
</evidence>
<dbReference type="Pfam" id="PF02909">
    <property type="entry name" value="TetR_C_1"/>
    <property type="match status" value="1"/>
</dbReference>
<dbReference type="PROSITE" id="PS50977">
    <property type="entry name" value="HTH_TETR_2"/>
    <property type="match status" value="1"/>
</dbReference>
<keyword evidence="8" id="KW-1185">Reference proteome</keyword>
<dbReference type="Pfam" id="PF00440">
    <property type="entry name" value="TetR_N"/>
    <property type="match status" value="1"/>
</dbReference>
<dbReference type="SUPFAM" id="SSF48498">
    <property type="entry name" value="Tetracyclin repressor-like, C-terminal domain"/>
    <property type="match status" value="1"/>
</dbReference>
<dbReference type="PANTHER" id="PTHR30055:SF151">
    <property type="entry name" value="TRANSCRIPTIONAL REGULATORY PROTEIN"/>
    <property type="match status" value="1"/>
</dbReference>
<dbReference type="RefSeq" id="WP_222979478.1">
    <property type="nucleotide sequence ID" value="NZ_JAINVZ010000012.1"/>
</dbReference>
<keyword evidence="3" id="KW-0804">Transcription</keyword>
<dbReference type="PRINTS" id="PR00455">
    <property type="entry name" value="HTHTETR"/>
</dbReference>
<dbReference type="InterPro" id="IPR050109">
    <property type="entry name" value="HTH-type_TetR-like_transc_reg"/>
</dbReference>
<evidence type="ECO:0000256" key="3">
    <source>
        <dbReference type="ARBA" id="ARBA00023163"/>
    </source>
</evidence>
<feature type="domain" description="HTH tetR-type" evidence="6">
    <location>
        <begin position="37"/>
        <end position="97"/>
    </location>
</feature>
<gene>
    <name evidence="7" type="ORF">K7472_18595</name>
</gene>
<name>A0ABS7QUH9_9ACTN</name>
<protein>
    <submittedName>
        <fullName evidence="7">TetR/AcrR family transcriptional regulator</fullName>
    </submittedName>
</protein>
<sequence>MPTGPRAAKPQASYWLSDRAGAKRRREPEAGSGNGAGLDLDRVVRATIRLLDAEGLARFSMRRLAAALGVTPMSVYWYVDNKDDLLEIALDEINGEIPVPPDDATTTEPEDWRGQLRALATGYRTMLVAHPWASRLMGEYLNAGPRATAFATAAYRVIRRAGLPEDRAPGALAAVHQFAYGFGTVEGRWAERCRTAGTDEDELLREVFDATRDKPELGGLTGLIARHTTGRRDELRERDFAFALDVLIAGIDALRDSADG</sequence>
<evidence type="ECO:0000313" key="8">
    <source>
        <dbReference type="Proteomes" id="UP001198565"/>
    </source>
</evidence>
<dbReference type="Proteomes" id="UP001198565">
    <property type="component" value="Unassembled WGS sequence"/>
</dbReference>
<accession>A0ABS7QUH9</accession>
<evidence type="ECO:0000259" key="6">
    <source>
        <dbReference type="PROSITE" id="PS50977"/>
    </source>
</evidence>
<evidence type="ECO:0000313" key="7">
    <source>
        <dbReference type="EMBL" id="MBY8886856.1"/>
    </source>
</evidence>
<feature type="DNA-binding region" description="H-T-H motif" evidence="4">
    <location>
        <begin position="60"/>
        <end position="79"/>
    </location>
</feature>
<dbReference type="InterPro" id="IPR001647">
    <property type="entry name" value="HTH_TetR"/>
</dbReference>
<comment type="caution">
    <text evidence="7">The sequence shown here is derived from an EMBL/GenBank/DDBJ whole genome shotgun (WGS) entry which is preliminary data.</text>
</comment>
<keyword evidence="2 4" id="KW-0238">DNA-binding</keyword>
<dbReference type="Gene3D" id="1.10.10.60">
    <property type="entry name" value="Homeodomain-like"/>
    <property type="match status" value="1"/>
</dbReference>
<dbReference type="SUPFAM" id="SSF46689">
    <property type="entry name" value="Homeodomain-like"/>
    <property type="match status" value="1"/>
</dbReference>
<dbReference type="InterPro" id="IPR009057">
    <property type="entry name" value="Homeodomain-like_sf"/>
</dbReference>
<evidence type="ECO:0000256" key="4">
    <source>
        <dbReference type="PROSITE-ProRule" id="PRU00335"/>
    </source>
</evidence>
<dbReference type="EMBL" id="JAINVZ010000012">
    <property type="protein sequence ID" value="MBY8886856.1"/>
    <property type="molecule type" value="Genomic_DNA"/>
</dbReference>
<feature type="region of interest" description="Disordered" evidence="5">
    <location>
        <begin position="1"/>
        <end position="36"/>
    </location>
</feature>
<dbReference type="Gene3D" id="1.10.357.10">
    <property type="entry name" value="Tetracycline Repressor, domain 2"/>
    <property type="match status" value="1"/>
</dbReference>
<dbReference type="InterPro" id="IPR036271">
    <property type="entry name" value="Tet_transcr_reg_TetR-rel_C_sf"/>
</dbReference>
<proteinExistence type="predicted"/>
<dbReference type="InterPro" id="IPR004111">
    <property type="entry name" value="Repressor_TetR_C"/>
</dbReference>
<dbReference type="PANTHER" id="PTHR30055">
    <property type="entry name" value="HTH-TYPE TRANSCRIPTIONAL REGULATOR RUTR"/>
    <property type="match status" value="1"/>
</dbReference>
<reference evidence="7 8" key="1">
    <citation type="submission" date="2021-08" db="EMBL/GenBank/DDBJ databases">
        <title>Streptomyces sp. PTM05 isolated from lichen.</title>
        <authorList>
            <person name="Somphong A."/>
            <person name="Phongsopitanun W."/>
            <person name="Tanasupawat S."/>
        </authorList>
    </citation>
    <scope>NUCLEOTIDE SEQUENCE [LARGE SCALE GENOMIC DNA]</scope>
    <source>
        <strain evidence="7 8">Ptm05</strain>
    </source>
</reference>
<evidence type="ECO:0000256" key="1">
    <source>
        <dbReference type="ARBA" id="ARBA00023015"/>
    </source>
</evidence>
<evidence type="ECO:0000256" key="2">
    <source>
        <dbReference type="ARBA" id="ARBA00023125"/>
    </source>
</evidence>
<keyword evidence="1" id="KW-0805">Transcription regulation</keyword>